<dbReference type="EMBL" id="FOHO01000004">
    <property type="protein sequence ID" value="SET34046.1"/>
    <property type="molecule type" value="Genomic_DNA"/>
</dbReference>
<keyword evidence="2" id="KW-0812">Transmembrane</keyword>
<accession>A0A1I0DNF4</accession>
<reference evidence="3 4" key="1">
    <citation type="submission" date="2016-10" db="EMBL/GenBank/DDBJ databases">
        <authorList>
            <person name="de Groot N.N."/>
        </authorList>
    </citation>
    <scope>NUCLEOTIDE SEQUENCE [LARGE SCALE GENOMIC DNA]</scope>
    <source>
        <strain evidence="3 4">DSM 17862</strain>
    </source>
</reference>
<organism evidence="3 4">
    <name type="scientific">Paracoccus homiensis</name>
    <dbReference type="NCBI Taxonomy" id="364199"/>
    <lineage>
        <taxon>Bacteria</taxon>
        <taxon>Pseudomonadati</taxon>
        <taxon>Pseudomonadota</taxon>
        <taxon>Alphaproteobacteria</taxon>
        <taxon>Rhodobacterales</taxon>
        <taxon>Paracoccaceae</taxon>
        <taxon>Paracoccus</taxon>
    </lineage>
</organism>
<proteinExistence type="predicted"/>
<feature type="region of interest" description="Disordered" evidence="1">
    <location>
        <begin position="1"/>
        <end position="34"/>
    </location>
</feature>
<keyword evidence="4" id="KW-1185">Reference proteome</keyword>
<evidence type="ECO:0000313" key="3">
    <source>
        <dbReference type="EMBL" id="SET34046.1"/>
    </source>
</evidence>
<evidence type="ECO:0000256" key="1">
    <source>
        <dbReference type="SAM" id="MobiDB-lite"/>
    </source>
</evidence>
<name>A0A1I0DNF4_9RHOB</name>
<dbReference type="AlphaFoldDB" id="A0A1I0DNF4"/>
<evidence type="ECO:0000256" key="2">
    <source>
        <dbReference type="SAM" id="Phobius"/>
    </source>
</evidence>
<evidence type="ECO:0000313" key="4">
    <source>
        <dbReference type="Proteomes" id="UP000199180"/>
    </source>
</evidence>
<dbReference type="STRING" id="364199.SAMN04489858_104226"/>
<protein>
    <submittedName>
        <fullName evidence="3">Uncharacterized protein</fullName>
    </submittedName>
</protein>
<dbReference type="RefSeq" id="WP_175479847.1">
    <property type="nucleotide sequence ID" value="NZ_FOHO01000004.1"/>
</dbReference>
<keyword evidence="2" id="KW-1133">Transmembrane helix</keyword>
<feature type="compositionally biased region" description="Basic and acidic residues" evidence="1">
    <location>
        <begin position="10"/>
        <end position="34"/>
    </location>
</feature>
<sequence length="116" mass="13035">MTFKTTTDPRPADLRQRARQWREDGQRAAHDAARNARRYTEQGFDKAPLVFGALAFGIGAGIAALLPRTRQERAYLGRYSDRLYDEVSAIYHEERAKLAAAADHAATQARAAMRDE</sequence>
<dbReference type="Proteomes" id="UP000199180">
    <property type="component" value="Unassembled WGS sequence"/>
</dbReference>
<gene>
    <name evidence="3" type="ORF">SAMN04489858_104226</name>
</gene>
<feature type="transmembrane region" description="Helical" evidence="2">
    <location>
        <begin position="47"/>
        <end position="66"/>
    </location>
</feature>
<keyword evidence="2" id="KW-0472">Membrane</keyword>